<evidence type="ECO:0000256" key="1">
    <source>
        <dbReference type="ARBA" id="ARBA00004177"/>
    </source>
</evidence>
<evidence type="ECO:0000259" key="9">
    <source>
        <dbReference type="PROSITE" id="PS51314"/>
    </source>
</evidence>
<protein>
    <recommendedName>
        <fullName evidence="9">VPS37 C-terminal domain-containing protein</fullName>
    </recommendedName>
</protein>
<keyword evidence="4" id="KW-0967">Endosome</keyword>
<evidence type="ECO:0000256" key="5">
    <source>
        <dbReference type="ARBA" id="ARBA00022927"/>
    </source>
</evidence>
<dbReference type="GO" id="GO:0000813">
    <property type="term" value="C:ESCRT I complex"/>
    <property type="evidence" value="ECO:0007669"/>
    <property type="project" value="UniProtKB-ARBA"/>
</dbReference>
<organism evidence="10 11">
    <name type="scientific">Beta vulgaris subsp. vulgaris</name>
    <name type="common">Beet</name>
    <dbReference type="NCBI Taxonomy" id="3555"/>
    <lineage>
        <taxon>Eukaryota</taxon>
        <taxon>Viridiplantae</taxon>
        <taxon>Streptophyta</taxon>
        <taxon>Embryophyta</taxon>
        <taxon>Tracheophyta</taxon>
        <taxon>Spermatophyta</taxon>
        <taxon>Magnoliopsida</taxon>
        <taxon>eudicotyledons</taxon>
        <taxon>Gunneridae</taxon>
        <taxon>Pentapetalae</taxon>
        <taxon>Caryophyllales</taxon>
        <taxon>Chenopodiaceae</taxon>
        <taxon>Betoideae</taxon>
        <taxon>Beta</taxon>
    </lineage>
</organism>
<keyword evidence="3 6" id="KW-0813">Transport</keyword>
<dbReference type="OrthoDB" id="10260857at2759"/>
<proteinExistence type="inferred from homology"/>
<evidence type="ECO:0000256" key="4">
    <source>
        <dbReference type="ARBA" id="ARBA00022753"/>
    </source>
</evidence>
<feature type="region of interest" description="Disordered" evidence="8">
    <location>
        <begin position="1"/>
        <end position="66"/>
    </location>
</feature>
<comment type="subcellular location">
    <subcellularLocation>
        <location evidence="1">Endosome</location>
    </subcellularLocation>
</comment>
<dbReference type="GO" id="GO:0043162">
    <property type="term" value="P:ubiquitin-dependent protein catabolic process via the multivesicular body sorting pathway"/>
    <property type="evidence" value="ECO:0007669"/>
    <property type="project" value="TreeGrafter"/>
</dbReference>
<dbReference type="Gene3D" id="1.10.287.660">
    <property type="entry name" value="Helix hairpin bin"/>
    <property type="match status" value="1"/>
</dbReference>
<evidence type="ECO:0000313" key="11">
    <source>
        <dbReference type="Proteomes" id="UP000035740"/>
    </source>
</evidence>
<feature type="compositionally biased region" description="Low complexity" evidence="8">
    <location>
        <begin position="23"/>
        <end position="48"/>
    </location>
</feature>
<feature type="domain" description="VPS37 C-terminal" evidence="9">
    <location>
        <begin position="151"/>
        <end position="232"/>
    </location>
</feature>
<dbReference type="AlphaFoldDB" id="A0A0J8B7T6"/>
<dbReference type="Gramene" id="KMS95998">
    <property type="protein sequence ID" value="KMS95998"/>
    <property type="gene ID" value="BVRB_003140"/>
</dbReference>
<dbReference type="InterPro" id="IPR037202">
    <property type="entry name" value="ESCRT_assembly_dom"/>
</dbReference>
<dbReference type="OMA" id="YNEVFHS"/>
<dbReference type="EMBL" id="KQ090419">
    <property type="protein sequence ID" value="KMS95998.1"/>
    <property type="molecule type" value="Genomic_DNA"/>
</dbReference>
<dbReference type="PANTHER" id="PTHR13678">
    <property type="entry name" value="VACUOLAR PROTEIN SORTING-ASSOCIATED PROTEIN 37"/>
    <property type="match status" value="1"/>
</dbReference>
<evidence type="ECO:0000256" key="6">
    <source>
        <dbReference type="PROSITE-ProRule" id="PRU00646"/>
    </source>
</evidence>
<evidence type="ECO:0000256" key="3">
    <source>
        <dbReference type="ARBA" id="ARBA00022448"/>
    </source>
</evidence>
<sequence>MFRFWGSQDQGSQSRPQDVPAQSWYPPSVVDSPSSSRPSTPGNNSSSSYNLQRPSETPDSGSHVSPAEASGIIFALRDKSADDLRKLLTDKEAYNHFLLSLDQVKTQNNVRDELRKATLQLARENLEKEPQIMELRNQCRIIRTSELADALEKLNDLERQKEKIMKCFAPASLLHQLQEAMNKTDEDSEALHSQFLDKEIELGVFIQKYKKLRSLYHRRALTHLAAKTSSVG</sequence>
<feature type="compositionally biased region" description="Polar residues" evidence="8">
    <location>
        <begin position="49"/>
        <end position="63"/>
    </location>
</feature>
<comment type="similarity">
    <text evidence="2">Belongs to the VPS37 family.</text>
</comment>
<dbReference type="SUPFAM" id="SSF140111">
    <property type="entry name" value="Endosomal sorting complex assembly domain"/>
    <property type="match status" value="1"/>
</dbReference>
<dbReference type="Pfam" id="PF07200">
    <property type="entry name" value="Mod_r"/>
    <property type="match status" value="1"/>
</dbReference>
<feature type="compositionally biased region" description="Polar residues" evidence="8">
    <location>
        <begin position="7"/>
        <end position="16"/>
    </location>
</feature>
<evidence type="ECO:0000313" key="10">
    <source>
        <dbReference type="EMBL" id="KMS95998.1"/>
    </source>
</evidence>
<dbReference type="GO" id="GO:0006623">
    <property type="term" value="P:protein targeting to vacuole"/>
    <property type="evidence" value="ECO:0007669"/>
    <property type="project" value="TreeGrafter"/>
</dbReference>
<dbReference type="Proteomes" id="UP000035740">
    <property type="component" value="Unassembled WGS sequence"/>
</dbReference>
<evidence type="ECO:0000256" key="2">
    <source>
        <dbReference type="ARBA" id="ARBA00007617"/>
    </source>
</evidence>
<keyword evidence="7" id="KW-0175">Coiled coil</keyword>
<dbReference type="GO" id="GO:0006612">
    <property type="term" value="P:protein targeting to membrane"/>
    <property type="evidence" value="ECO:0007669"/>
    <property type="project" value="TreeGrafter"/>
</dbReference>
<reference evidence="10 11" key="1">
    <citation type="journal article" date="2014" name="Nature">
        <title>The genome of the recently domesticated crop plant sugar beet (Beta vulgaris).</title>
        <authorList>
            <person name="Dohm J.C."/>
            <person name="Minoche A.E."/>
            <person name="Holtgrawe D."/>
            <person name="Capella-Gutierrez S."/>
            <person name="Zakrzewski F."/>
            <person name="Tafer H."/>
            <person name="Rupp O."/>
            <person name="Sorensen T.R."/>
            <person name="Stracke R."/>
            <person name="Reinhardt R."/>
            <person name="Goesmann A."/>
            <person name="Kraft T."/>
            <person name="Schulz B."/>
            <person name="Stadler P.F."/>
            <person name="Schmidt T."/>
            <person name="Gabaldon T."/>
            <person name="Lehrach H."/>
            <person name="Weisshaar B."/>
            <person name="Himmelbauer H."/>
        </authorList>
    </citation>
    <scope>NUCLEOTIDE SEQUENCE [LARGE SCALE GENOMIC DNA]</scope>
    <source>
        <tissue evidence="10">Taproot</tissue>
    </source>
</reference>
<dbReference type="InterPro" id="IPR009851">
    <property type="entry name" value="Mod_r"/>
</dbReference>
<feature type="coiled-coil region" evidence="7">
    <location>
        <begin position="107"/>
        <end position="194"/>
    </location>
</feature>
<accession>A0A0J8B7T6</accession>
<dbReference type="PANTHER" id="PTHR13678:SF2">
    <property type="entry name" value="VACUOLAR PROTEIN SORTING-ASSOCIATED PROTEIN 37A"/>
    <property type="match status" value="1"/>
</dbReference>
<dbReference type="InterPro" id="IPR029012">
    <property type="entry name" value="Helix_hairpin_bin_sf"/>
</dbReference>
<keyword evidence="5 6" id="KW-0653">Protein transport</keyword>
<keyword evidence="11" id="KW-1185">Reference proteome</keyword>
<gene>
    <name evidence="10" type="ORF">BVRB_003140</name>
</gene>
<evidence type="ECO:0000256" key="7">
    <source>
        <dbReference type="SAM" id="Coils"/>
    </source>
</evidence>
<dbReference type="eggNOG" id="KOG3270">
    <property type="taxonomic scope" value="Eukaryota"/>
</dbReference>
<dbReference type="PROSITE" id="PS51314">
    <property type="entry name" value="VPS37_C"/>
    <property type="match status" value="1"/>
</dbReference>
<dbReference type="KEGG" id="bvg:104883741"/>
<name>A0A0J8B7T6_BETVV</name>
<evidence type="ECO:0000256" key="8">
    <source>
        <dbReference type="SAM" id="MobiDB-lite"/>
    </source>
</evidence>